<protein>
    <recommendedName>
        <fullName evidence="6">Adenine DNA glycosylase</fullName>
        <ecNumber evidence="5">3.2.2.31</ecNumber>
    </recommendedName>
</protein>
<organism evidence="17 18">
    <name type="scientific">Thermomonas aquatica</name>
    <dbReference type="NCBI Taxonomy" id="2202149"/>
    <lineage>
        <taxon>Bacteria</taxon>
        <taxon>Pseudomonadati</taxon>
        <taxon>Pseudomonadota</taxon>
        <taxon>Gammaproteobacteria</taxon>
        <taxon>Lysobacterales</taxon>
        <taxon>Lysobacteraceae</taxon>
        <taxon>Thermomonas</taxon>
    </lineage>
</organism>
<keyword evidence="9" id="KW-0227">DNA damage</keyword>
<dbReference type="InterPro" id="IPR000445">
    <property type="entry name" value="HhH_motif"/>
</dbReference>
<dbReference type="GO" id="GO:0034039">
    <property type="term" value="F:8-oxo-7,8-dihydroguanine DNA N-glycosylase activity"/>
    <property type="evidence" value="ECO:0007669"/>
    <property type="project" value="TreeGrafter"/>
</dbReference>
<dbReference type="FunFam" id="1.10.340.30:FF:000002">
    <property type="entry name" value="Adenine DNA glycosylase"/>
    <property type="match status" value="1"/>
</dbReference>
<dbReference type="GO" id="GO:0032357">
    <property type="term" value="F:oxidized purine DNA binding"/>
    <property type="evidence" value="ECO:0007669"/>
    <property type="project" value="TreeGrafter"/>
</dbReference>
<dbReference type="PROSITE" id="PS01155">
    <property type="entry name" value="ENDONUCLEASE_III_2"/>
    <property type="match status" value="1"/>
</dbReference>
<gene>
    <name evidence="17" type="primary">mutY</name>
    <name evidence="17" type="ORF">FHQ07_12265</name>
</gene>
<evidence type="ECO:0000313" key="17">
    <source>
        <dbReference type="EMBL" id="QDA58027.1"/>
    </source>
</evidence>
<keyword evidence="12" id="KW-0411">Iron-sulfur</keyword>
<dbReference type="Pfam" id="PF00730">
    <property type="entry name" value="HhH-GPD"/>
    <property type="match status" value="1"/>
</dbReference>
<evidence type="ECO:0000256" key="5">
    <source>
        <dbReference type="ARBA" id="ARBA00012045"/>
    </source>
</evidence>
<name>A0A5B7ZTA2_9GAMM</name>
<dbReference type="InterPro" id="IPR005760">
    <property type="entry name" value="A/G_AdeGlyc_MutY"/>
</dbReference>
<dbReference type="InterPro" id="IPR015797">
    <property type="entry name" value="NUDIX_hydrolase-like_dom_sf"/>
</dbReference>
<dbReference type="Pfam" id="PF00633">
    <property type="entry name" value="HHH"/>
    <property type="match status" value="1"/>
</dbReference>
<dbReference type="InterPro" id="IPR003265">
    <property type="entry name" value="HhH-GPD_domain"/>
</dbReference>
<comment type="function">
    <text evidence="3">Adenine glycosylase active on G-A mispairs. MutY also corrects error-prone DNA synthesis past GO lesions which are due to the oxidatively damaged form of guanine: 7,8-dihydro-8-oxoguanine (8-oxo-dGTP).</text>
</comment>
<evidence type="ECO:0000256" key="14">
    <source>
        <dbReference type="ARBA" id="ARBA00023295"/>
    </source>
</evidence>
<evidence type="ECO:0000256" key="6">
    <source>
        <dbReference type="ARBA" id="ARBA00022023"/>
    </source>
</evidence>
<dbReference type="EC" id="3.2.2.31" evidence="5"/>
<evidence type="ECO:0000256" key="1">
    <source>
        <dbReference type="ARBA" id="ARBA00000843"/>
    </source>
</evidence>
<dbReference type="GO" id="GO:0046872">
    <property type="term" value="F:metal ion binding"/>
    <property type="evidence" value="ECO:0007669"/>
    <property type="project" value="UniProtKB-KW"/>
</dbReference>
<dbReference type="Gene3D" id="3.90.79.10">
    <property type="entry name" value="Nucleoside Triphosphate Pyrophosphohydrolase"/>
    <property type="match status" value="1"/>
</dbReference>
<evidence type="ECO:0000256" key="12">
    <source>
        <dbReference type="ARBA" id="ARBA00023014"/>
    </source>
</evidence>
<evidence type="ECO:0000256" key="4">
    <source>
        <dbReference type="ARBA" id="ARBA00008343"/>
    </source>
</evidence>
<dbReference type="Proteomes" id="UP000308149">
    <property type="component" value="Chromosome"/>
</dbReference>
<keyword evidence="13" id="KW-0234">DNA repair</keyword>
<comment type="cofactor">
    <cofactor evidence="2">
        <name>[4Fe-4S] cluster</name>
        <dbReference type="ChEBI" id="CHEBI:49883"/>
    </cofactor>
</comment>
<dbReference type="CDD" id="cd00056">
    <property type="entry name" value="ENDO3c"/>
    <property type="match status" value="1"/>
</dbReference>
<dbReference type="Gene3D" id="1.10.340.30">
    <property type="entry name" value="Hypothetical protein, domain 2"/>
    <property type="match status" value="1"/>
</dbReference>
<evidence type="ECO:0000256" key="8">
    <source>
        <dbReference type="ARBA" id="ARBA00022723"/>
    </source>
</evidence>
<evidence type="ECO:0000256" key="15">
    <source>
        <dbReference type="SAM" id="MobiDB-lite"/>
    </source>
</evidence>
<evidence type="ECO:0000259" key="16">
    <source>
        <dbReference type="SMART" id="SM00478"/>
    </source>
</evidence>
<dbReference type="InterPro" id="IPR044298">
    <property type="entry name" value="MIG/MutY"/>
</dbReference>
<dbReference type="SUPFAM" id="SSF48150">
    <property type="entry name" value="DNA-glycosylase"/>
    <property type="match status" value="1"/>
</dbReference>
<keyword evidence="10" id="KW-0378">Hydrolase</keyword>
<dbReference type="SUPFAM" id="SSF55811">
    <property type="entry name" value="Nudix"/>
    <property type="match status" value="1"/>
</dbReference>
<dbReference type="AlphaFoldDB" id="A0A5B7ZTA2"/>
<keyword evidence="7" id="KW-0004">4Fe-4S</keyword>
<dbReference type="NCBIfam" id="TIGR01084">
    <property type="entry name" value="mutY"/>
    <property type="match status" value="1"/>
</dbReference>
<dbReference type="GO" id="GO:0051539">
    <property type="term" value="F:4 iron, 4 sulfur cluster binding"/>
    <property type="evidence" value="ECO:0007669"/>
    <property type="project" value="UniProtKB-KW"/>
</dbReference>
<reference evidence="17 18" key="1">
    <citation type="submission" date="2019-06" db="EMBL/GenBank/DDBJ databases">
        <title>Thermomonas aquatica sp. nov., isolated from an industrial wastewater treatment plant.</title>
        <authorList>
            <person name="Jeon J.H."/>
            <person name="Park D.-S."/>
        </authorList>
    </citation>
    <scope>NUCLEOTIDE SEQUENCE [LARGE SCALE GENOMIC DNA]</scope>
    <source>
        <strain evidence="17 18">SY21</strain>
    </source>
</reference>
<keyword evidence="18" id="KW-1185">Reference proteome</keyword>
<proteinExistence type="inferred from homology"/>
<dbReference type="GO" id="GO:0006284">
    <property type="term" value="P:base-excision repair"/>
    <property type="evidence" value="ECO:0007669"/>
    <property type="project" value="InterPro"/>
</dbReference>
<evidence type="ECO:0000256" key="11">
    <source>
        <dbReference type="ARBA" id="ARBA00023004"/>
    </source>
</evidence>
<feature type="region of interest" description="Disordered" evidence="15">
    <location>
        <begin position="73"/>
        <end position="95"/>
    </location>
</feature>
<accession>A0A5B7ZTA2</accession>
<dbReference type="InterPro" id="IPR011257">
    <property type="entry name" value="DNA_glycosylase"/>
</dbReference>
<keyword evidence="11" id="KW-0408">Iron</keyword>
<comment type="similarity">
    <text evidence="4">Belongs to the Nth/MutY family.</text>
</comment>
<dbReference type="PANTHER" id="PTHR42944:SF1">
    <property type="entry name" value="ADENINE DNA GLYCOSYLASE"/>
    <property type="match status" value="1"/>
</dbReference>
<dbReference type="InterPro" id="IPR023170">
    <property type="entry name" value="HhH_base_excis_C"/>
</dbReference>
<feature type="domain" description="HhH-GPD" evidence="16">
    <location>
        <begin position="141"/>
        <end position="292"/>
    </location>
</feature>
<dbReference type="InterPro" id="IPR004036">
    <property type="entry name" value="Endonuclease-III-like_CS2"/>
</dbReference>
<feature type="compositionally biased region" description="Basic residues" evidence="15">
    <location>
        <begin position="74"/>
        <end position="89"/>
    </location>
</feature>
<evidence type="ECO:0000256" key="7">
    <source>
        <dbReference type="ARBA" id="ARBA00022485"/>
    </source>
</evidence>
<dbReference type="SMART" id="SM00478">
    <property type="entry name" value="ENDO3c"/>
    <property type="match status" value="1"/>
</dbReference>
<keyword evidence="14" id="KW-0326">Glycosidase</keyword>
<dbReference type="GO" id="GO:0000701">
    <property type="term" value="F:purine-specific mismatch base pair DNA N-glycosylase activity"/>
    <property type="evidence" value="ECO:0007669"/>
    <property type="project" value="UniProtKB-EC"/>
</dbReference>
<evidence type="ECO:0000256" key="9">
    <source>
        <dbReference type="ARBA" id="ARBA00022763"/>
    </source>
</evidence>
<dbReference type="Gene3D" id="1.10.1670.10">
    <property type="entry name" value="Helix-hairpin-Helix base-excision DNA repair enzymes (C-terminal)"/>
    <property type="match status" value="1"/>
</dbReference>
<evidence type="ECO:0000313" key="18">
    <source>
        <dbReference type="Proteomes" id="UP000308149"/>
    </source>
</evidence>
<dbReference type="OrthoDB" id="9802365at2"/>
<dbReference type="KEGG" id="thes:FHQ07_12265"/>
<sequence>MAQLAATVVGIHVRDAVRAGLCRPRRFQRHGIAAGAPRRHRARRTLPPARRTGLDECRCGRLAIAAAARQAAHAARRGRRRATGRRGNRTGRSGDRAAALAVNIERDYTARLLAWFDRHGRHDLPWQHPRTPYRVWLSEIMLQQTQVAVVIPYFQRFVDALPDLSSLANAAQDEVLALWSGLGYYARARNLHAAAKRCVELHDGDLPRDLEALVALPGIGRSTAGAILSQAWGDAAPILDGNVKRVLSRLFGIEGWPGTPAVEKRLWGIAASLLPDARLADYTQAQMDFGATLCTRADPACAICPLQDGCTALREGRVAELPSPKPGKPLPERLAHMLVIEDESQRVLLQRRPSTGVWASLWSLPEHADIADARHWFERHVDGDFDAARSGDAMVHGFSHYRLRIHPHRIAGVRPRDAVGDNGDLRWAARAELKAIGLPAPVRRLLEE</sequence>
<comment type="catalytic activity">
    <reaction evidence="1">
        <text>Hydrolyzes free adenine bases from 7,8-dihydro-8-oxoguanine:adenine mismatched double-stranded DNA, leaving an apurinic site.</text>
        <dbReference type="EC" id="3.2.2.31"/>
    </reaction>
</comment>
<evidence type="ECO:0000256" key="3">
    <source>
        <dbReference type="ARBA" id="ARBA00002933"/>
    </source>
</evidence>
<dbReference type="Pfam" id="PF14815">
    <property type="entry name" value="NUDIX_4"/>
    <property type="match status" value="1"/>
</dbReference>
<evidence type="ECO:0000256" key="10">
    <source>
        <dbReference type="ARBA" id="ARBA00022801"/>
    </source>
</evidence>
<dbReference type="EMBL" id="CP040871">
    <property type="protein sequence ID" value="QDA58027.1"/>
    <property type="molecule type" value="Genomic_DNA"/>
</dbReference>
<evidence type="ECO:0000256" key="13">
    <source>
        <dbReference type="ARBA" id="ARBA00023204"/>
    </source>
</evidence>
<dbReference type="GO" id="GO:0006298">
    <property type="term" value="P:mismatch repair"/>
    <property type="evidence" value="ECO:0007669"/>
    <property type="project" value="TreeGrafter"/>
</dbReference>
<dbReference type="PANTHER" id="PTHR42944">
    <property type="entry name" value="ADENINE DNA GLYCOSYLASE"/>
    <property type="match status" value="1"/>
</dbReference>
<evidence type="ECO:0000256" key="2">
    <source>
        <dbReference type="ARBA" id="ARBA00001966"/>
    </source>
</evidence>
<dbReference type="GO" id="GO:0035485">
    <property type="term" value="F:adenine/guanine mispair binding"/>
    <property type="evidence" value="ECO:0007669"/>
    <property type="project" value="TreeGrafter"/>
</dbReference>
<keyword evidence="8" id="KW-0479">Metal-binding</keyword>
<dbReference type="CDD" id="cd03431">
    <property type="entry name" value="NUDIX_DNA_Glycosylase_C-MutY"/>
    <property type="match status" value="1"/>
</dbReference>
<dbReference type="InterPro" id="IPR029119">
    <property type="entry name" value="MutY_C"/>
</dbReference>